<dbReference type="RefSeq" id="WP_377179864.1">
    <property type="nucleotide sequence ID" value="NZ_JBHTMY010000003.1"/>
</dbReference>
<keyword evidence="8" id="KW-1185">Reference proteome</keyword>
<keyword evidence="4" id="KW-0804">Transcription</keyword>
<dbReference type="Pfam" id="PF04542">
    <property type="entry name" value="Sigma70_r2"/>
    <property type="match status" value="1"/>
</dbReference>
<organism evidence="7 8">
    <name type="scientific">Namhaeicola litoreus</name>
    <dbReference type="NCBI Taxonomy" id="1052145"/>
    <lineage>
        <taxon>Bacteria</taxon>
        <taxon>Pseudomonadati</taxon>
        <taxon>Bacteroidota</taxon>
        <taxon>Flavobacteriia</taxon>
        <taxon>Flavobacteriales</taxon>
        <taxon>Flavobacteriaceae</taxon>
        <taxon>Namhaeicola</taxon>
    </lineage>
</organism>
<sequence>MKANSEHINQLIAGCRKSDKKCQFELYQQYYKAMYNTALRIVNDEFEAEDIMQEAFMNCFTKIDTYKGEVAFGAWLKKIVINKSLTSLKKIKKKSEVQLKDLEYKLKDTTDEQMGVAEDEINDQVKMIQRAVGDLQENYRVALQLSLFEGYDNEEIAEIMQISNENCRTTISRAKTKLRQALQHSTLVY</sequence>
<dbReference type="SUPFAM" id="SSF88659">
    <property type="entry name" value="Sigma3 and sigma4 domains of RNA polymerase sigma factors"/>
    <property type="match status" value="1"/>
</dbReference>
<dbReference type="InterPro" id="IPR036388">
    <property type="entry name" value="WH-like_DNA-bd_sf"/>
</dbReference>
<dbReference type="Pfam" id="PF08281">
    <property type="entry name" value="Sigma70_r4_2"/>
    <property type="match status" value="1"/>
</dbReference>
<dbReference type="InterPro" id="IPR039425">
    <property type="entry name" value="RNA_pol_sigma-70-like"/>
</dbReference>
<gene>
    <name evidence="7" type="ORF">ACFQ39_13655</name>
</gene>
<evidence type="ECO:0000256" key="1">
    <source>
        <dbReference type="ARBA" id="ARBA00010641"/>
    </source>
</evidence>
<evidence type="ECO:0000256" key="2">
    <source>
        <dbReference type="ARBA" id="ARBA00023015"/>
    </source>
</evidence>
<dbReference type="SUPFAM" id="SSF88946">
    <property type="entry name" value="Sigma2 domain of RNA polymerase sigma factors"/>
    <property type="match status" value="1"/>
</dbReference>
<dbReference type="Gene3D" id="1.10.10.10">
    <property type="entry name" value="Winged helix-like DNA-binding domain superfamily/Winged helix DNA-binding domain"/>
    <property type="match status" value="1"/>
</dbReference>
<dbReference type="InterPro" id="IPR007627">
    <property type="entry name" value="RNA_pol_sigma70_r2"/>
</dbReference>
<proteinExistence type="inferred from homology"/>
<evidence type="ECO:0000313" key="8">
    <source>
        <dbReference type="Proteomes" id="UP001597201"/>
    </source>
</evidence>
<dbReference type="InterPro" id="IPR014284">
    <property type="entry name" value="RNA_pol_sigma-70_dom"/>
</dbReference>
<dbReference type="EMBL" id="JBHTMY010000003">
    <property type="protein sequence ID" value="MFD1316666.1"/>
    <property type="molecule type" value="Genomic_DNA"/>
</dbReference>
<comment type="caution">
    <text evidence="7">The sequence shown here is derived from an EMBL/GenBank/DDBJ whole genome shotgun (WGS) entry which is preliminary data.</text>
</comment>
<dbReference type="InterPro" id="IPR013249">
    <property type="entry name" value="RNA_pol_sigma70_r4_t2"/>
</dbReference>
<feature type="domain" description="RNA polymerase sigma factor 70 region 4 type 2" evidence="6">
    <location>
        <begin position="127"/>
        <end position="178"/>
    </location>
</feature>
<dbReference type="Proteomes" id="UP001597201">
    <property type="component" value="Unassembled WGS sequence"/>
</dbReference>
<dbReference type="InterPro" id="IPR013324">
    <property type="entry name" value="RNA_pol_sigma_r3/r4-like"/>
</dbReference>
<comment type="similarity">
    <text evidence="1">Belongs to the sigma-70 factor family. ECF subfamily.</text>
</comment>
<protein>
    <submittedName>
        <fullName evidence="7">RNA polymerase sigma factor</fullName>
    </submittedName>
</protein>
<dbReference type="PANTHER" id="PTHR43133:SF51">
    <property type="entry name" value="RNA POLYMERASE SIGMA FACTOR"/>
    <property type="match status" value="1"/>
</dbReference>
<keyword evidence="3" id="KW-0731">Sigma factor</keyword>
<dbReference type="Gene3D" id="1.10.1740.10">
    <property type="match status" value="1"/>
</dbReference>
<evidence type="ECO:0000313" key="7">
    <source>
        <dbReference type="EMBL" id="MFD1316666.1"/>
    </source>
</evidence>
<dbReference type="CDD" id="cd06171">
    <property type="entry name" value="Sigma70_r4"/>
    <property type="match status" value="1"/>
</dbReference>
<dbReference type="NCBIfam" id="TIGR02937">
    <property type="entry name" value="sigma70-ECF"/>
    <property type="match status" value="1"/>
</dbReference>
<feature type="domain" description="RNA polymerase sigma-70 region 2" evidence="5">
    <location>
        <begin position="26"/>
        <end position="91"/>
    </location>
</feature>
<evidence type="ECO:0000256" key="3">
    <source>
        <dbReference type="ARBA" id="ARBA00023082"/>
    </source>
</evidence>
<dbReference type="PANTHER" id="PTHR43133">
    <property type="entry name" value="RNA POLYMERASE ECF-TYPE SIGMA FACTO"/>
    <property type="match status" value="1"/>
</dbReference>
<keyword evidence="2" id="KW-0805">Transcription regulation</keyword>
<name>A0ABW3Y6L4_9FLAO</name>
<dbReference type="InterPro" id="IPR013325">
    <property type="entry name" value="RNA_pol_sigma_r2"/>
</dbReference>
<evidence type="ECO:0000259" key="5">
    <source>
        <dbReference type="Pfam" id="PF04542"/>
    </source>
</evidence>
<reference evidence="8" key="1">
    <citation type="journal article" date="2019" name="Int. J. Syst. Evol. Microbiol.">
        <title>The Global Catalogue of Microorganisms (GCM) 10K type strain sequencing project: providing services to taxonomists for standard genome sequencing and annotation.</title>
        <authorList>
            <consortium name="The Broad Institute Genomics Platform"/>
            <consortium name="The Broad Institute Genome Sequencing Center for Infectious Disease"/>
            <person name="Wu L."/>
            <person name="Ma J."/>
        </authorList>
    </citation>
    <scope>NUCLEOTIDE SEQUENCE [LARGE SCALE GENOMIC DNA]</scope>
    <source>
        <strain evidence="8">CCUG 61485</strain>
    </source>
</reference>
<evidence type="ECO:0000256" key="4">
    <source>
        <dbReference type="ARBA" id="ARBA00023163"/>
    </source>
</evidence>
<accession>A0ABW3Y6L4</accession>
<evidence type="ECO:0000259" key="6">
    <source>
        <dbReference type="Pfam" id="PF08281"/>
    </source>
</evidence>